<dbReference type="CDD" id="cd06173">
    <property type="entry name" value="MFS_MefA_like"/>
    <property type="match status" value="1"/>
</dbReference>
<evidence type="ECO:0000313" key="8">
    <source>
        <dbReference type="Proteomes" id="UP000467105"/>
    </source>
</evidence>
<dbReference type="OrthoDB" id="3688258at2"/>
<organism evidence="7 8">
    <name type="scientific">Mycobacterium parmense</name>
    <dbReference type="NCBI Taxonomy" id="185642"/>
    <lineage>
        <taxon>Bacteria</taxon>
        <taxon>Bacillati</taxon>
        <taxon>Actinomycetota</taxon>
        <taxon>Actinomycetes</taxon>
        <taxon>Mycobacteriales</taxon>
        <taxon>Mycobacteriaceae</taxon>
        <taxon>Mycobacterium</taxon>
        <taxon>Mycobacterium simiae complex</taxon>
    </lineage>
</organism>
<gene>
    <name evidence="7" type="ORF">MPRM_39300</name>
</gene>
<dbReference type="GO" id="GO:0022857">
    <property type="term" value="F:transmembrane transporter activity"/>
    <property type="evidence" value="ECO:0007669"/>
    <property type="project" value="InterPro"/>
</dbReference>
<feature type="transmembrane region" description="Helical" evidence="6">
    <location>
        <begin position="301"/>
        <end position="322"/>
    </location>
</feature>
<dbReference type="InterPro" id="IPR011701">
    <property type="entry name" value="MFS"/>
</dbReference>
<feature type="transmembrane region" description="Helical" evidence="6">
    <location>
        <begin position="110"/>
        <end position="132"/>
    </location>
</feature>
<name>A0A7I7YYB0_9MYCO</name>
<evidence type="ECO:0000256" key="5">
    <source>
        <dbReference type="ARBA" id="ARBA00023136"/>
    </source>
</evidence>
<dbReference type="Proteomes" id="UP000467105">
    <property type="component" value="Chromosome"/>
</dbReference>
<accession>A0A7I7YYB0</accession>
<keyword evidence="4 6" id="KW-1133">Transmembrane helix</keyword>
<dbReference type="AlphaFoldDB" id="A0A7I7YYB0"/>
<feature type="transmembrane region" description="Helical" evidence="6">
    <location>
        <begin position="397"/>
        <end position="415"/>
    </location>
</feature>
<protein>
    <submittedName>
        <fullName evidence="7">Putative MFS-type transporter</fullName>
    </submittedName>
</protein>
<feature type="transmembrane region" description="Helical" evidence="6">
    <location>
        <begin position="421"/>
        <end position="442"/>
    </location>
</feature>
<comment type="subcellular location">
    <subcellularLocation>
        <location evidence="1">Cell membrane</location>
        <topology evidence="1">Multi-pass membrane protein</topology>
    </subcellularLocation>
</comment>
<reference evidence="7 8" key="1">
    <citation type="journal article" date="2019" name="Emerg. Microbes Infect.">
        <title>Comprehensive subspecies identification of 175 nontuberculous mycobacteria species based on 7547 genomic profiles.</title>
        <authorList>
            <person name="Matsumoto Y."/>
            <person name="Kinjo T."/>
            <person name="Motooka D."/>
            <person name="Nabeya D."/>
            <person name="Jung N."/>
            <person name="Uechi K."/>
            <person name="Horii T."/>
            <person name="Iida T."/>
            <person name="Fujita J."/>
            <person name="Nakamura S."/>
        </authorList>
    </citation>
    <scope>NUCLEOTIDE SEQUENCE [LARGE SCALE GENOMIC DNA]</scope>
    <source>
        <strain evidence="7 8">JCM 14742</strain>
    </source>
</reference>
<evidence type="ECO:0000256" key="1">
    <source>
        <dbReference type="ARBA" id="ARBA00004651"/>
    </source>
</evidence>
<dbReference type="Pfam" id="PF07690">
    <property type="entry name" value="MFS_1"/>
    <property type="match status" value="1"/>
</dbReference>
<evidence type="ECO:0000256" key="4">
    <source>
        <dbReference type="ARBA" id="ARBA00022989"/>
    </source>
</evidence>
<sequence>MRRRRTAASLPTPLVEVGFVTYTGTRSSAPVALWRSVRSLPDFGRLLLVRMASQFADGLFQAGLAGALLFNPDRAADPMAIARAFAVLFLPYSLLGPFAGALMDRWDRRLVLVGATACRLVLIAAIGTILAVRAGDMALLLGALLANGLARFVASGLSAALPHVVPREQVVTMNSVATASGAIAAFLGANFMLVPRFVVGAGDEGASAVIFLTAIPVLIALLLSLRFGSRVLGPDETRRAVHGPALYAVVTGWLHGARTVAQRPTVAATLSGLAAHRMVIGINSLLVLLLLHHIPDPETGGLGAALLFFGAAGLGAFLANVFTPAVVRRRGRYATANGALAAAAVIQLAGAGLQLPVMVVCGFFLGVAGQVVKLCADSAIQMDVDDALRGHVFAVQDALFWVSFIASITLAAALIPDDGHAPAFALFGSALYVAGLVLHAVIGRRAEPGTG</sequence>
<keyword evidence="8" id="KW-1185">Reference proteome</keyword>
<proteinExistence type="predicted"/>
<dbReference type="InterPro" id="IPR036259">
    <property type="entry name" value="MFS_trans_sf"/>
</dbReference>
<evidence type="ECO:0000256" key="6">
    <source>
        <dbReference type="SAM" id="Phobius"/>
    </source>
</evidence>
<keyword evidence="2" id="KW-1003">Cell membrane</keyword>
<dbReference type="Gene3D" id="1.20.1250.20">
    <property type="entry name" value="MFS general substrate transporter like domains"/>
    <property type="match status" value="1"/>
</dbReference>
<feature type="transmembrane region" description="Helical" evidence="6">
    <location>
        <begin position="81"/>
        <end position="103"/>
    </location>
</feature>
<evidence type="ECO:0000256" key="3">
    <source>
        <dbReference type="ARBA" id="ARBA00022692"/>
    </source>
</evidence>
<feature type="transmembrane region" description="Helical" evidence="6">
    <location>
        <begin position="205"/>
        <end position="225"/>
    </location>
</feature>
<dbReference type="EMBL" id="AP022614">
    <property type="protein sequence ID" value="BBZ46649.1"/>
    <property type="molecule type" value="Genomic_DNA"/>
</dbReference>
<dbReference type="GO" id="GO:0005886">
    <property type="term" value="C:plasma membrane"/>
    <property type="evidence" value="ECO:0007669"/>
    <property type="project" value="UniProtKB-SubCell"/>
</dbReference>
<dbReference type="RefSeq" id="WP_085270429.1">
    <property type="nucleotide sequence ID" value="NZ_AP022614.1"/>
</dbReference>
<dbReference type="PANTHER" id="PTHR23513">
    <property type="entry name" value="INTEGRAL MEMBRANE EFFLUX PROTEIN-RELATED"/>
    <property type="match status" value="1"/>
</dbReference>
<feature type="transmembrane region" description="Helical" evidence="6">
    <location>
        <begin position="278"/>
        <end position="295"/>
    </location>
</feature>
<feature type="transmembrane region" description="Helical" evidence="6">
    <location>
        <begin position="173"/>
        <end position="193"/>
    </location>
</feature>
<dbReference type="SUPFAM" id="SSF103473">
    <property type="entry name" value="MFS general substrate transporter"/>
    <property type="match status" value="1"/>
</dbReference>
<evidence type="ECO:0000256" key="2">
    <source>
        <dbReference type="ARBA" id="ARBA00022475"/>
    </source>
</evidence>
<keyword evidence="3 6" id="KW-0812">Transmembrane</keyword>
<evidence type="ECO:0000313" key="7">
    <source>
        <dbReference type="EMBL" id="BBZ46649.1"/>
    </source>
</evidence>
<keyword evidence="5 6" id="KW-0472">Membrane</keyword>
<dbReference type="PANTHER" id="PTHR23513:SF17">
    <property type="entry name" value="MEMBRANE PROTEIN"/>
    <property type="match status" value="1"/>
</dbReference>
<feature type="transmembrane region" description="Helical" evidence="6">
    <location>
        <begin position="138"/>
        <end position="161"/>
    </location>
</feature>